<dbReference type="AlphaFoldDB" id="A0A0R2F7D9"/>
<gene>
    <name evidence="2" type="ORF">FC75_GL001341</name>
</gene>
<dbReference type="STRING" id="1423730.FC75_GL001341"/>
<dbReference type="PATRIC" id="fig|1423730.4.peg.1407"/>
<reference evidence="2 3" key="1">
    <citation type="journal article" date="2015" name="Genome Announc.">
        <title>Expanding the biotechnology potential of lactobacilli through comparative genomics of 213 strains and associated genera.</title>
        <authorList>
            <person name="Sun Z."/>
            <person name="Harris H.M."/>
            <person name="McCann A."/>
            <person name="Guo C."/>
            <person name="Argimon S."/>
            <person name="Zhang W."/>
            <person name="Yang X."/>
            <person name="Jeffery I.B."/>
            <person name="Cooney J.C."/>
            <person name="Kagawa T.F."/>
            <person name="Liu W."/>
            <person name="Song Y."/>
            <person name="Salvetti E."/>
            <person name="Wrobel A."/>
            <person name="Rasinkangas P."/>
            <person name="Parkhill J."/>
            <person name="Rea M.C."/>
            <person name="O'Sullivan O."/>
            <person name="Ritari J."/>
            <person name="Douillard F.P."/>
            <person name="Paul Ross R."/>
            <person name="Yang R."/>
            <person name="Briner A.E."/>
            <person name="Felis G.E."/>
            <person name="de Vos W.M."/>
            <person name="Barrangou R."/>
            <person name="Klaenhammer T.R."/>
            <person name="Caufield P.W."/>
            <person name="Cui Y."/>
            <person name="Zhang H."/>
            <person name="O'Toole P.W."/>
        </authorList>
    </citation>
    <scope>NUCLEOTIDE SEQUENCE [LARGE SCALE GENOMIC DNA]</scope>
    <source>
        <strain evidence="2 3">DSM 22697</strain>
    </source>
</reference>
<feature type="coiled-coil region" evidence="1">
    <location>
        <begin position="39"/>
        <end position="66"/>
    </location>
</feature>
<protein>
    <submittedName>
        <fullName evidence="2">Uncharacterized protein</fullName>
    </submittedName>
</protein>
<organism evidence="2 3">
    <name type="scientific">Lacticaseibacillus camelliae DSM 22697 = JCM 13995</name>
    <dbReference type="NCBI Taxonomy" id="1423730"/>
    <lineage>
        <taxon>Bacteria</taxon>
        <taxon>Bacillati</taxon>
        <taxon>Bacillota</taxon>
        <taxon>Bacilli</taxon>
        <taxon>Lactobacillales</taxon>
        <taxon>Lactobacillaceae</taxon>
        <taxon>Lacticaseibacillus</taxon>
    </lineage>
</organism>
<name>A0A0R2F7D9_9LACO</name>
<dbReference type="RefSeq" id="WP_054663359.1">
    <property type="nucleotide sequence ID" value="NZ_AYZJ01000024.1"/>
</dbReference>
<evidence type="ECO:0000313" key="3">
    <source>
        <dbReference type="Proteomes" id="UP000050865"/>
    </source>
</evidence>
<proteinExistence type="predicted"/>
<keyword evidence="1" id="KW-0175">Coiled coil</keyword>
<dbReference type="EMBL" id="AYZJ01000024">
    <property type="protein sequence ID" value="KRN24163.1"/>
    <property type="molecule type" value="Genomic_DNA"/>
</dbReference>
<dbReference type="OrthoDB" id="2291391at2"/>
<evidence type="ECO:0000313" key="2">
    <source>
        <dbReference type="EMBL" id="KRN24163.1"/>
    </source>
</evidence>
<evidence type="ECO:0000256" key="1">
    <source>
        <dbReference type="SAM" id="Coils"/>
    </source>
</evidence>
<comment type="caution">
    <text evidence="2">The sequence shown here is derived from an EMBL/GenBank/DDBJ whole genome shotgun (WGS) entry which is preliminary data.</text>
</comment>
<accession>A0A0R2F7D9</accession>
<sequence>MTKVRKHIMLEDTSKNGLSWEWLADYMKENGIRTLGDGLQHLFVEYRQLQRQVADQENLAKAIAKEVKPQLDPIRIRTGYVDKNVRVLTNLLNSYLIISGMEDAIPVTDVMAESITATQKQVADQIHAYQVARKDKLTRSTRGDGDE</sequence>
<dbReference type="Proteomes" id="UP000050865">
    <property type="component" value="Unassembled WGS sequence"/>
</dbReference>
<keyword evidence="3" id="KW-1185">Reference proteome</keyword>